<dbReference type="RefSeq" id="WP_128764934.1">
    <property type="nucleotide sequence ID" value="NZ_JBHUOO010000047.1"/>
</dbReference>
<dbReference type="Pfam" id="PF11185">
    <property type="entry name" value="DUF2971"/>
    <property type="match status" value="1"/>
</dbReference>
<gene>
    <name evidence="1" type="ORF">DSM02_1410</name>
</gene>
<dbReference type="OrthoDB" id="190848at2"/>
<sequence>MMFDRAKFDAHFFKGNLLFHYTTTQVALEHILFENRLRISPRKNSRDPIENSNHQYSFGTWGSGEKKPLSMDVRRNSEIILSSHIKKAKQLSFCKNGDYETYANYSLRPLDYFGCFKPRMWEQYGDNYSGVCLVFDREKLELNKSHISGNIKYVGYNILDLNEYNIDLDRIIEIGEEKFIEESKSKVTKNLFNKHLDYSGENEFRIMSFCDNQYDYIKEIKKSLFGILISNLATEYAQQTLKKICEDLSIPLVCIDWSTSGIYLYER</sequence>
<dbReference type="EMBL" id="QOVK01000004">
    <property type="protein sequence ID" value="RXG23926.1"/>
    <property type="molecule type" value="Genomic_DNA"/>
</dbReference>
<proteinExistence type="predicted"/>
<evidence type="ECO:0000313" key="1">
    <source>
        <dbReference type="EMBL" id="RXG23926.1"/>
    </source>
</evidence>
<name>A0A4Q0PC43_9FLAO</name>
<dbReference type="AlphaFoldDB" id="A0A4Q0PC43"/>
<dbReference type="Proteomes" id="UP000289859">
    <property type="component" value="Unassembled WGS sequence"/>
</dbReference>
<keyword evidence="2" id="KW-1185">Reference proteome</keyword>
<protein>
    <recommendedName>
        <fullName evidence="3">DUF2971 domain-containing protein</fullName>
    </recommendedName>
</protein>
<reference evidence="1 2" key="1">
    <citation type="submission" date="2018-07" db="EMBL/GenBank/DDBJ databases">
        <title>Leeuwenhoekiella genomics.</title>
        <authorList>
            <person name="Tahon G."/>
            <person name="Willems A."/>
        </authorList>
    </citation>
    <scope>NUCLEOTIDE SEQUENCE [LARGE SCALE GENOMIC DNA]</scope>
    <source>
        <strain evidence="1 2">LMG 29608</strain>
    </source>
</reference>
<accession>A0A4Q0PC43</accession>
<evidence type="ECO:0000313" key="2">
    <source>
        <dbReference type="Proteomes" id="UP000289859"/>
    </source>
</evidence>
<evidence type="ECO:0008006" key="3">
    <source>
        <dbReference type="Google" id="ProtNLM"/>
    </source>
</evidence>
<comment type="caution">
    <text evidence="1">The sequence shown here is derived from an EMBL/GenBank/DDBJ whole genome shotgun (WGS) entry which is preliminary data.</text>
</comment>
<dbReference type="InterPro" id="IPR021352">
    <property type="entry name" value="DUF2971"/>
</dbReference>
<organism evidence="1 2">
    <name type="scientific">Leeuwenhoekiella polynyae</name>
    <dbReference type="NCBI Taxonomy" id="1550906"/>
    <lineage>
        <taxon>Bacteria</taxon>
        <taxon>Pseudomonadati</taxon>
        <taxon>Bacteroidota</taxon>
        <taxon>Flavobacteriia</taxon>
        <taxon>Flavobacteriales</taxon>
        <taxon>Flavobacteriaceae</taxon>
        <taxon>Leeuwenhoekiella</taxon>
    </lineage>
</organism>